<feature type="transmembrane region" description="Helical" evidence="7">
    <location>
        <begin position="159"/>
        <end position="181"/>
    </location>
</feature>
<keyword evidence="4 7" id="KW-0812">Transmembrane</keyword>
<sequence>MSGLVPSLGLGLLAAVVTAALCPLLPGLLRRAHLLDAPGDRSSHTVPTPRGGGLAVLAGAVVAAVAALALGPAVPVLAGGWVPALAAVGVAAGLIGLVDDARGLPPGLRAVLQLLVGTGAGLLVVALDGVSWVWVPVAAVALAAYVNAVNFMDGLNTVTGLHAVVTGVAFAVMGVVADATGPADTEWLLPAGLVVAGVGLGFLPFNGLSGGPARLFLGDVGSYGLGAMIAFLAGAGFLTGLPLEMALAPLVVWLADTAHTLVLRMAAGERWYLPHRTHAYQRLTDAGWSHRQVGVAAAGATALAAVVATLVAQDALVWRLVGAVALVLLGWAWVKLPAWLGHPSPWGAVARARRG</sequence>
<keyword evidence="5 7" id="KW-1133">Transmembrane helix</keyword>
<reference evidence="9" key="1">
    <citation type="journal article" date="2019" name="Int. J. Syst. Evol. Microbiol.">
        <title>The Global Catalogue of Microorganisms (GCM) 10K type strain sequencing project: providing services to taxonomists for standard genome sequencing and annotation.</title>
        <authorList>
            <consortium name="The Broad Institute Genomics Platform"/>
            <consortium name="The Broad Institute Genome Sequencing Center for Infectious Disease"/>
            <person name="Wu L."/>
            <person name="Ma J."/>
        </authorList>
    </citation>
    <scope>NUCLEOTIDE SEQUENCE [LARGE SCALE GENOMIC DNA]</scope>
    <source>
        <strain evidence="9">CCUG 43114</strain>
    </source>
</reference>
<name>A0ABW0GIP2_9MICO</name>
<dbReference type="EMBL" id="JBHSLD010000001">
    <property type="protein sequence ID" value="MFC5379514.1"/>
    <property type="molecule type" value="Genomic_DNA"/>
</dbReference>
<evidence type="ECO:0000313" key="8">
    <source>
        <dbReference type="EMBL" id="MFC5379514.1"/>
    </source>
</evidence>
<feature type="transmembrane region" description="Helical" evidence="7">
    <location>
        <begin position="76"/>
        <end position="98"/>
    </location>
</feature>
<feature type="transmembrane region" description="Helical" evidence="7">
    <location>
        <begin position="187"/>
        <end position="208"/>
    </location>
</feature>
<dbReference type="PANTHER" id="PTHR22926:SF3">
    <property type="entry name" value="UNDECAPRENYL-PHOSPHATE ALPHA-N-ACETYLGLUCOSAMINYL 1-PHOSPHATE TRANSFERASE"/>
    <property type="match status" value="1"/>
</dbReference>
<feature type="transmembrane region" description="Helical" evidence="7">
    <location>
        <begin position="110"/>
        <end position="127"/>
    </location>
</feature>
<proteinExistence type="predicted"/>
<dbReference type="PANTHER" id="PTHR22926">
    <property type="entry name" value="PHOSPHO-N-ACETYLMURAMOYL-PENTAPEPTIDE-TRANSFERASE"/>
    <property type="match status" value="1"/>
</dbReference>
<feature type="transmembrane region" description="Helical" evidence="7">
    <location>
        <begin position="220"/>
        <end position="241"/>
    </location>
</feature>
<comment type="subcellular location">
    <subcellularLocation>
        <location evidence="1">Cell membrane</location>
        <topology evidence="1">Multi-pass membrane protein</topology>
    </subcellularLocation>
</comment>
<feature type="transmembrane region" description="Helical" evidence="7">
    <location>
        <begin position="316"/>
        <end position="334"/>
    </location>
</feature>
<evidence type="ECO:0000256" key="7">
    <source>
        <dbReference type="SAM" id="Phobius"/>
    </source>
</evidence>
<dbReference type="Proteomes" id="UP001596122">
    <property type="component" value="Unassembled WGS sequence"/>
</dbReference>
<evidence type="ECO:0000313" key="9">
    <source>
        <dbReference type="Proteomes" id="UP001596122"/>
    </source>
</evidence>
<organism evidence="8 9">
    <name type="scientific">Aquipuribacter nitratireducens</name>
    <dbReference type="NCBI Taxonomy" id="650104"/>
    <lineage>
        <taxon>Bacteria</taxon>
        <taxon>Bacillati</taxon>
        <taxon>Actinomycetota</taxon>
        <taxon>Actinomycetes</taxon>
        <taxon>Micrococcales</taxon>
        <taxon>Intrasporangiaceae</taxon>
        <taxon>Aquipuribacter</taxon>
    </lineage>
</organism>
<feature type="transmembrane region" description="Helical" evidence="7">
    <location>
        <begin position="288"/>
        <end position="310"/>
    </location>
</feature>
<evidence type="ECO:0000256" key="4">
    <source>
        <dbReference type="ARBA" id="ARBA00022692"/>
    </source>
</evidence>
<evidence type="ECO:0000256" key="3">
    <source>
        <dbReference type="ARBA" id="ARBA00022679"/>
    </source>
</evidence>
<keyword evidence="6 7" id="KW-0472">Membrane</keyword>
<gene>
    <name evidence="8" type="ORF">ACFPJ6_01790</name>
</gene>
<feature type="transmembrane region" description="Helical" evidence="7">
    <location>
        <begin position="6"/>
        <end position="29"/>
    </location>
</feature>
<evidence type="ECO:0000256" key="1">
    <source>
        <dbReference type="ARBA" id="ARBA00004651"/>
    </source>
</evidence>
<accession>A0ABW0GIP2</accession>
<keyword evidence="9" id="KW-1185">Reference proteome</keyword>
<feature type="transmembrane region" description="Helical" evidence="7">
    <location>
        <begin position="50"/>
        <end position="70"/>
    </location>
</feature>
<comment type="caution">
    <text evidence="8">The sequence shown here is derived from an EMBL/GenBank/DDBJ whole genome shotgun (WGS) entry which is preliminary data.</text>
</comment>
<evidence type="ECO:0000256" key="6">
    <source>
        <dbReference type="ARBA" id="ARBA00023136"/>
    </source>
</evidence>
<protein>
    <submittedName>
        <fullName evidence="8">UDP-phosphate glycosyltransferase</fullName>
    </submittedName>
</protein>
<evidence type="ECO:0000256" key="2">
    <source>
        <dbReference type="ARBA" id="ARBA00022475"/>
    </source>
</evidence>
<feature type="transmembrane region" description="Helical" evidence="7">
    <location>
        <begin position="133"/>
        <end position="152"/>
    </location>
</feature>
<dbReference type="Pfam" id="PF00953">
    <property type="entry name" value="Glycos_transf_4"/>
    <property type="match status" value="1"/>
</dbReference>
<keyword evidence="2" id="KW-1003">Cell membrane</keyword>
<dbReference type="RefSeq" id="WP_340266226.1">
    <property type="nucleotide sequence ID" value="NZ_JBBEOG010000001.1"/>
</dbReference>
<dbReference type="InterPro" id="IPR000715">
    <property type="entry name" value="Glycosyl_transferase_4"/>
</dbReference>
<keyword evidence="3" id="KW-0808">Transferase</keyword>
<evidence type="ECO:0000256" key="5">
    <source>
        <dbReference type="ARBA" id="ARBA00022989"/>
    </source>
</evidence>